<evidence type="ECO:0000313" key="3">
    <source>
        <dbReference type="Proteomes" id="UP001328733"/>
    </source>
</evidence>
<name>A0AAW9R0A1_9CHRO</name>
<dbReference type="AlphaFoldDB" id="A0AAW9R0A1"/>
<comment type="caution">
    <text evidence="2">The sequence shown here is derived from an EMBL/GenBank/DDBJ whole genome shotgun (WGS) entry which is preliminary data.</text>
</comment>
<keyword evidence="2" id="KW-0067">ATP-binding</keyword>
<keyword evidence="3" id="KW-1185">Reference proteome</keyword>
<organism evidence="2 3">
    <name type="scientific">Pannus brasiliensis CCIBt3594</name>
    <dbReference type="NCBI Taxonomy" id="1427578"/>
    <lineage>
        <taxon>Bacteria</taxon>
        <taxon>Bacillati</taxon>
        <taxon>Cyanobacteriota</taxon>
        <taxon>Cyanophyceae</taxon>
        <taxon>Oscillatoriophycideae</taxon>
        <taxon>Chroococcales</taxon>
        <taxon>Microcystaceae</taxon>
        <taxon>Pannus</taxon>
    </lineage>
</organism>
<dbReference type="EMBL" id="JBAFSM010000038">
    <property type="protein sequence ID" value="MEG3438974.1"/>
    <property type="molecule type" value="Genomic_DNA"/>
</dbReference>
<proteinExistence type="predicted"/>
<dbReference type="Gene3D" id="3.30.565.10">
    <property type="entry name" value="Histidine kinase-like ATPase, C-terminal domain"/>
    <property type="match status" value="1"/>
</dbReference>
<dbReference type="Proteomes" id="UP001328733">
    <property type="component" value="Unassembled WGS sequence"/>
</dbReference>
<accession>A0AAW9R0A1</accession>
<evidence type="ECO:0000259" key="1">
    <source>
        <dbReference type="Pfam" id="PF13581"/>
    </source>
</evidence>
<gene>
    <name evidence="2" type="ORF">V0288_17745</name>
</gene>
<keyword evidence="2" id="KW-0547">Nucleotide-binding</keyword>
<dbReference type="SUPFAM" id="SSF55874">
    <property type="entry name" value="ATPase domain of HSP90 chaperone/DNA topoisomerase II/histidine kinase"/>
    <property type="match status" value="1"/>
</dbReference>
<dbReference type="InterPro" id="IPR036890">
    <property type="entry name" value="HATPase_C_sf"/>
</dbReference>
<feature type="domain" description="Histidine kinase/HSP90-like ATPase" evidence="1">
    <location>
        <begin position="10"/>
        <end position="133"/>
    </location>
</feature>
<evidence type="ECO:0000313" key="2">
    <source>
        <dbReference type="EMBL" id="MEG3438974.1"/>
    </source>
</evidence>
<dbReference type="RefSeq" id="WP_332866458.1">
    <property type="nucleotide sequence ID" value="NZ_JBAFSM010000038.1"/>
</dbReference>
<reference evidence="2 3" key="1">
    <citation type="submission" date="2024-01" db="EMBL/GenBank/DDBJ databases">
        <title>Genomic insights into the taxonomy and metabolism of the cyanobacterium Pannus brasiliensis CCIBt3594.</title>
        <authorList>
            <person name="Machado M."/>
            <person name="Botero N.B."/>
            <person name="Andreote A.P.D."/>
            <person name="Feitosa A.M.T."/>
            <person name="Popin R."/>
            <person name="Sivonen K."/>
            <person name="Fiore M.F."/>
        </authorList>
    </citation>
    <scope>NUCLEOTIDE SEQUENCE [LARGE SCALE GENOMIC DNA]</scope>
    <source>
        <strain evidence="2 3">CCIBt3594</strain>
    </source>
</reference>
<sequence length="141" mass="15951">MKISFKVDGELQSLETVLKYFDQLDRAGIARKDWLQCQLALAEGFTNAVRHAHKNLPPEIPIEIEIELTPDGMDLRIFDHGPSFDLEKYLRENLAPDALRSGRGQGIPILRKIATHLAYQRTPDDRNCLSIVKSFTPPAGR</sequence>
<dbReference type="Pfam" id="PF13581">
    <property type="entry name" value="HATPase_c_2"/>
    <property type="match status" value="1"/>
</dbReference>
<dbReference type="InterPro" id="IPR003594">
    <property type="entry name" value="HATPase_dom"/>
</dbReference>
<dbReference type="GO" id="GO:0005524">
    <property type="term" value="F:ATP binding"/>
    <property type="evidence" value="ECO:0007669"/>
    <property type="project" value="UniProtKB-KW"/>
</dbReference>
<protein>
    <submittedName>
        <fullName evidence="2">ATP-binding protein</fullName>
    </submittedName>
</protein>
<dbReference type="CDD" id="cd16936">
    <property type="entry name" value="HATPase_RsbW-like"/>
    <property type="match status" value="1"/>
</dbReference>